<protein>
    <submittedName>
        <fullName evidence="2">Uncharacterized protein</fullName>
    </submittedName>
</protein>
<reference evidence="2" key="1">
    <citation type="submission" date="2023-04" db="EMBL/GenBank/DDBJ databases">
        <authorList>
            <consortium name="ELIXIR-Norway"/>
        </authorList>
    </citation>
    <scope>NUCLEOTIDE SEQUENCE [LARGE SCALE GENOMIC DNA]</scope>
</reference>
<keyword evidence="3" id="KW-1185">Reference proteome</keyword>
<proteinExistence type="predicted"/>
<evidence type="ECO:0000313" key="3">
    <source>
        <dbReference type="Proteomes" id="UP001176941"/>
    </source>
</evidence>
<accession>A0ABN8XY72</accession>
<dbReference type="Proteomes" id="UP001176941">
    <property type="component" value="Chromosome 11"/>
</dbReference>
<gene>
    <name evidence="2" type="ORF">MRATA1EN1_LOCUS3290</name>
</gene>
<feature type="region of interest" description="Disordered" evidence="1">
    <location>
        <begin position="33"/>
        <end position="68"/>
    </location>
</feature>
<name>A0ABN8XY72_RANTA</name>
<sequence length="106" mass="11619">MGRRTRVPRCWLSNHSYLSREITVPRFALNPLEVGTGQSENPLRWTGSKGSDPPEARLQPVPSDPEVWGLGEEKQAPIVLKIPNMHFPGATHLMVGSPQEGGGHST</sequence>
<evidence type="ECO:0000313" key="2">
    <source>
        <dbReference type="EMBL" id="CAI9154328.1"/>
    </source>
</evidence>
<dbReference type="EMBL" id="OX459947">
    <property type="protein sequence ID" value="CAI9154328.1"/>
    <property type="molecule type" value="Genomic_DNA"/>
</dbReference>
<organism evidence="2 3">
    <name type="scientific">Rangifer tarandus platyrhynchus</name>
    <name type="common">Svalbard reindeer</name>
    <dbReference type="NCBI Taxonomy" id="3082113"/>
    <lineage>
        <taxon>Eukaryota</taxon>
        <taxon>Metazoa</taxon>
        <taxon>Chordata</taxon>
        <taxon>Craniata</taxon>
        <taxon>Vertebrata</taxon>
        <taxon>Euteleostomi</taxon>
        <taxon>Mammalia</taxon>
        <taxon>Eutheria</taxon>
        <taxon>Laurasiatheria</taxon>
        <taxon>Artiodactyla</taxon>
        <taxon>Ruminantia</taxon>
        <taxon>Pecora</taxon>
        <taxon>Cervidae</taxon>
        <taxon>Odocoileinae</taxon>
        <taxon>Rangifer</taxon>
    </lineage>
</organism>
<evidence type="ECO:0000256" key="1">
    <source>
        <dbReference type="SAM" id="MobiDB-lite"/>
    </source>
</evidence>